<reference evidence="2 3" key="1">
    <citation type="submission" date="2019-03" db="EMBL/GenBank/DDBJ databases">
        <title>Genome sequence of Sphingomonas sp. 17J27-24.</title>
        <authorList>
            <person name="Kim M."/>
            <person name="Maeng S."/>
            <person name="Sathiyaraj S."/>
        </authorList>
    </citation>
    <scope>NUCLEOTIDE SEQUENCE [LARGE SCALE GENOMIC DNA]</scope>
    <source>
        <strain evidence="2 3">17J27-24</strain>
    </source>
</reference>
<dbReference type="Proteomes" id="UP000298213">
    <property type="component" value="Unassembled WGS sequence"/>
</dbReference>
<keyword evidence="1" id="KW-0732">Signal</keyword>
<feature type="signal peptide" evidence="1">
    <location>
        <begin position="1"/>
        <end position="19"/>
    </location>
</feature>
<evidence type="ECO:0000313" key="3">
    <source>
        <dbReference type="Proteomes" id="UP000298213"/>
    </source>
</evidence>
<name>A0A4Y8ZTJ1_9SPHN</name>
<dbReference type="AlphaFoldDB" id="A0A4Y8ZTJ1"/>
<evidence type="ECO:0000313" key="2">
    <source>
        <dbReference type="EMBL" id="TFI58807.1"/>
    </source>
</evidence>
<comment type="caution">
    <text evidence="2">The sequence shown here is derived from an EMBL/GenBank/DDBJ whole genome shotgun (WGS) entry which is preliminary data.</text>
</comment>
<keyword evidence="3" id="KW-1185">Reference proteome</keyword>
<organism evidence="2 3">
    <name type="scientific">Sphingomonas parva</name>
    <dbReference type="NCBI Taxonomy" id="2555898"/>
    <lineage>
        <taxon>Bacteria</taxon>
        <taxon>Pseudomonadati</taxon>
        <taxon>Pseudomonadota</taxon>
        <taxon>Alphaproteobacteria</taxon>
        <taxon>Sphingomonadales</taxon>
        <taxon>Sphingomonadaceae</taxon>
        <taxon>Sphingomonas</taxon>
    </lineage>
</organism>
<sequence>MKSLLAMLLAGGAIAAAQAQAPSPAPATMDALRRNFPADHGTLAASLAGKSIRETAPLVHAGMQRFLQSHRESIVAAPPATILALEARQAALLRAVERKDVQVCARVGDRGLFSTEMLPALPVAGLDEYGAALIEAARPAAGKTAAPDPNAEDLTAWIAAIEKIQPDVPVQKMLLDREFRAAATPAQLCRGAAAMHEAVAKLPQPQAERVARMLLKSSVAPDGP</sequence>
<protein>
    <submittedName>
        <fullName evidence="2">Uncharacterized protein</fullName>
    </submittedName>
</protein>
<dbReference type="OrthoDB" id="9858820at2"/>
<accession>A0A4Y8ZTJ1</accession>
<dbReference type="EMBL" id="SPDV01000012">
    <property type="protein sequence ID" value="TFI58807.1"/>
    <property type="molecule type" value="Genomic_DNA"/>
</dbReference>
<proteinExistence type="predicted"/>
<gene>
    <name evidence="2" type="ORF">E2493_08070</name>
</gene>
<dbReference type="RefSeq" id="WP_135085532.1">
    <property type="nucleotide sequence ID" value="NZ_SPDV01000012.1"/>
</dbReference>
<feature type="chain" id="PRO_5021364728" evidence="1">
    <location>
        <begin position="20"/>
        <end position="224"/>
    </location>
</feature>
<evidence type="ECO:0000256" key="1">
    <source>
        <dbReference type="SAM" id="SignalP"/>
    </source>
</evidence>